<dbReference type="InterPro" id="IPR015168">
    <property type="entry name" value="SsuA/THI5"/>
</dbReference>
<keyword evidence="5" id="KW-0808">Transferase</keyword>
<comment type="similarity">
    <text evidence="3">Belongs to the NMT1/THI5 family.</text>
</comment>
<dbReference type="RefSeq" id="WP_009803711.1">
    <property type="nucleotide sequence ID" value="NZ_AAMO01000007.1"/>
</dbReference>
<keyword evidence="9" id="KW-0408">Iron</keyword>
<dbReference type="STRING" id="252305.OB2597_18372"/>
<evidence type="ECO:0000256" key="12">
    <source>
        <dbReference type="SAM" id="SignalP"/>
    </source>
</evidence>
<dbReference type="Proteomes" id="UP000004318">
    <property type="component" value="Unassembled WGS sequence"/>
</dbReference>
<dbReference type="Pfam" id="PF09084">
    <property type="entry name" value="NMT1"/>
    <property type="match status" value="1"/>
</dbReference>
<evidence type="ECO:0000313" key="15">
    <source>
        <dbReference type="Proteomes" id="UP000004318"/>
    </source>
</evidence>
<comment type="catalytic activity">
    <reaction evidence="11">
        <text>N(6)-(pyridoxal phosphate)-L-lysyl-[4-amino-5-hydroxymethyl-2-methylpyrimidine phosphate synthase] + L-histidyl-[4-amino-5-hydroxymethyl-2-methylpyrimidine phosphate synthase] + 2 Fe(3+) + 4 H2O = L-lysyl-[4-amino-5-hydroxymethyl-2-methylpyrimidine phosphate synthase] + (2S)-2-amino-5-hydroxy-4-oxopentanoyl-[4-amino-5-hydroxymethyl-2-methylpyrimidine phosphate synthase] + 4-amino-2-methyl-5-(phosphooxymethyl)pyrimidine + 3-oxopropanoate + 2 Fe(2+) + 2 H(+)</text>
        <dbReference type="Rhea" id="RHEA:65756"/>
        <dbReference type="Rhea" id="RHEA-COMP:16892"/>
        <dbReference type="Rhea" id="RHEA-COMP:16893"/>
        <dbReference type="Rhea" id="RHEA-COMP:16894"/>
        <dbReference type="Rhea" id="RHEA-COMP:16895"/>
        <dbReference type="ChEBI" id="CHEBI:15377"/>
        <dbReference type="ChEBI" id="CHEBI:15378"/>
        <dbReference type="ChEBI" id="CHEBI:29033"/>
        <dbReference type="ChEBI" id="CHEBI:29034"/>
        <dbReference type="ChEBI" id="CHEBI:29969"/>
        <dbReference type="ChEBI" id="CHEBI:29979"/>
        <dbReference type="ChEBI" id="CHEBI:33190"/>
        <dbReference type="ChEBI" id="CHEBI:58354"/>
        <dbReference type="ChEBI" id="CHEBI:143915"/>
        <dbReference type="ChEBI" id="CHEBI:157692"/>
    </reaction>
    <physiologicalReaction direction="left-to-right" evidence="11">
        <dbReference type="Rhea" id="RHEA:65757"/>
    </physiologicalReaction>
</comment>
<evidence type="ECO:0000256" key="8">
    <source>
        <dbReference type="ARBA" id="ARBA00022977"/>
    </source>
</evidence>
<dbReference type="SUPFAM" id="SSF53850">
    <property type="entry name" value="Periplasmic binding protein-like II"/>
    <property type="match status" value="1"/>
</dbReference>
<keyword evidence="6" id="KW-0479">Metal-binding</keyword>
<dbReference type="AlphaFoldDB" id="A3U078"/>
<evidence type="ECO:0000256" key="9">
    <source>
        <dbReference type="ARBA" id="ARBA00023004"/>
    </source>
</evidence>
<evidence type="ECO:0000256" key="3">
    <source>
        <dbReference type="ARBA" id="ARBA00009406"/>
    </source>
</evidence>
<dbReference type="GO" id="GO:0009228">
    <property type="term" value="P:thiamine biosynthetic process"/>
    <property type="evidence" value="ECO:0007669"/>
    <property type="project" value="UniProtKB-KW"/>
</dbReference>
<evidence type="ECO:0000256" key="1">
    <source>
        <dbReference type="ARBA" id="ARBA00003469"/>
    </source>
</evidence>
<feature type="signal peptide" evidence="12">
    <location>
        <begin position="1"/>
        <end position="24"/>
    </location>
</feature>
<proteinExistence type="inferred from homology"/>
<evidence type="ECO:0000256" key="7">
    <source>
        <dbReference type="ARBA" id="ARBA00022898"/>
    </source>
</evidence>
<evidence type="ECO:0000256" key="5">
    <source>
        <dbReference type="ARBA" id="ARBA00022679"/>
    </source>
</evidence>
<evidence type="ECO:0000256" key="6">
    <source>
        <dbReference type="ARBA" id="ARBA00022723"/>
    </source>
</evidence>
<evidence type="ECO:0000256" key="4">
    <source>
        <dbReference type="ARBA" id="ARBA00011738"/>
    </source>
</evidence>
<evidence type="ECO:0000256" key="10">
    <source>
        <dbReference type="ARBA" id="ARBA00033171"/>
    </source>
</evidence>
<dbReference type="GO" id="GO:0016740">
    <property type="term" value="F:transferase activity"/>
    <property type="evidence" value="ECO:0007669"/>
    <property type="project" value="UniProtKB-KW"/>
</dbReference>
<comment type="function">
    <text evidence="1">Responsible for the formation of the pyrimidine heterocycle in the thiamine biosynthesis pathway. Catalyzes the formation of hydroxymethylpyrimidine phosphate (HMP-P) from histidine and pyridoxal phosphate (PLP). The protein uses PLP and the active site histidine to form HMP-P, generating an inactive enzyme. The enzyme can only undergo a single turnover, which suggests it is a suicide enzyme.</text>
</comment>
<dbReference type="InterPro" id="IPR027939">
    <property type="entry name" value="NMT1/THI5"/>
</dbReference>
<feature type="domain" description="SsuA/THI5-like" evidence="13">
    <location>
        <begin position="50"/>
        <end position="255"/>
    </location>
</feature>
<dbReference type="GO" id="GO:0046872">
    <property type="term" value="F:metal ion binding"/>
    <property type="evidence" value="ECO:0007669"/>
    <property type="project" value="UniProtKB-KW"/>
</dbReference>
<keyword evidence="8" id="KW-0784">Thiamine biosynthesis</keyword>
<evidence type="ECO:0000256" key="11">
    <source>
        <dbReference type="ARBA" id="ARBA00048179"/>
    </source>
</evidence>
<keyword evidence="7" id="KW-0663">Pyridoxal phosphate</keyword>
<keyword evidence="15" id="KW-1185">Reference proteome</keyword>
<name>A3U078_PSEBH</name>
<keyword evidence="12" id="KW-0732">Signal</keyword>
<evidence type="ECO:0000259" key="13">
    <source>
        <dbReference type="Pfam" id="PF09084"/>
    </source>
</evidence>
<dbReference type="HOGENOM" id="CLU_028871_4_0_5"/>
<comment type="pathway">
    <text evidence="2">Cofactor biosynthesis; thiamine diphosphate biosynthesis.</text>
</comment>
<comment type="caution">
    <text evidence="14">The sequence shown here is derived from an EMBL/GenBank/DDBJ whole genome shotgun (WGS) entry which is preliminary data.</text>
</comment>
<protein>
    <recommendedName>
        <fullName evidence="10">Thiamine pyrimidine synthase</fullName>
    </recommendedName>
</protein>
<dbReference type="EMBL" id="AAMO01000007">
    <property type="protein sequence ID" value="EAQ02709.1"/>
    <property type="molecule type" value="Genomic_DNA"/>
</dbReference>
<sequence>MRHLPKSILLAGVVALAQAGATLAADLKPVTFAVATADLNVGYPFATLPKALGYFENEGLDVTVVPGQSSAATVQLLLTGRANVGVAQPDPVMIQRAKAGIPLVSVYPVSRRGTNRFIVRPDSPIQTIEDLKGKTVGVGDLGSGSVNYLKAKLTEVGMSMDDVKLLATGYGTPGHEALKNGVTDASISFTGGIARMKVAGYDVRMLPAPEAESNQYSYNMFATEDYIAENPDVIKGVGRAMARATVYLKNNPEAAVKIFWDQYPDRAPKDRTDPAAMERDLMIFLAQVRDMAADEKADDFAWGSQDPEVYGRMQDYLVTAGQIDTPIEVSRYYDDSFAADYVDFDPAPIAAAAKAYGTN</sequence>
<feature type="chain" id="PRO_5002660070" description="Thiamine pyrimidine synthase" evidence="12">
    <location>
        <begin position="25"/>
        <end position="359"/>
    </location>
</feature>
<dbReference type="Gene3D" id="3.40.190.10">
    <property type="entry name" value="Periplasmic binding protein-like II"/>
    <property type="match status" value="2"/>
</dbReference>
<dbReference type="PANTHER" id="PTHR31528:SF1">
    <property type="entry name" value="4-AMINO-5-HYDROXYMETHYL-2-METHYLPYRIMIDINE PHOSPHATE SYNTHASE THI11-RELATED"/>
    <property type="match status" value="1"/>
</dbReference>
<organism evidence="14 15">
    <name type="scientific">Pseudooceanicola batsensis (strain ATCC BAA-863 / DSM 15984 / KCTC 12145 / HTCC2597)</name>
    <name type="common">Oceanicola batsensis</name>
    <dbReference type="NCBI Taxonomy" id="252305"/>
    <lineage>
        <taxon>Bacteria</taxon>
        <taxon>Pseudomonadati</taxon>
        <taxon>Pseudomonadota</taxon>
        <taxon>Alphaproteobacteria</taxon>
        <taxon>Rhodobacterales</taxon>
        <taxon>Paracoccaceae</taxon>
        <taxon>Pseudooceanicola</taxon>
    </lineage>
</organism>
<evidence type="ECO:0000256" key="2">
    <source>
        <dbReference type="ARBA" id="ARBA00004948"/>
    </source>
</evidence>
<gene>
    <name evidence="14" type="ORF">OB2597_18372</name>
</gene>
<dbReference type="PANTHER" id="PTHR31528">
    <property type="entry name" value="4-AMINO-5-HYDROXYMETHYL-2-METHYLPYRIMIDINE PHOSPHATE SYNTHASE THI11-RELATED"/>
    <property type="match status" value="1"/>
</dbReference>
<dbReference type="OrthoDB" id="9815602at2"/>
<accession>A3U078</accession>
<reference evidence="14 15" key="1">
    <citation type="journal article" date="2010" name="J. Bacteriol.">
        <title>Genome sequences of Oceanicola granulosus HTCC2516(T) and Oceanicola batsensis HTCC2597(TDelta).</title>
        <authorList>
            <person name="Thrash J.C."/>
            <person name="Cho J.C."/>
            <person name="Vergin K.L."/>
            <person name="Giovannoni S.J."/>
        </authorList>
    </citation>
    <scope>NUCLEOTIDE SEQUENCE [LARGE SCALE GENOMIC DNA]</scope>
    <source>
        <strain evidence="15">ATCC BAA-863 / DSM 15984 / KCTC 12145 / HTCC2597</strain>
    </source>
</reference>
<comment type="subunit">
    <text evidence="4">Homodimer.</text>
</comment>
<evidence type="ECO:0000313" key="14">
    <source>
        <dbReference type="EMBL" id="EAQ02709.1"/>
    </source>
</evidence>